<reference evidence="3 4" key="2">
    <citation type="submission" date="2024-07" db="EMBL/GenBank/DDBJ databases">
        <authorList>
            <person name="Akdeniz Z."/>
        </authorList>
    </citation>
    <scope>NUCLEOTIDE SEQUENCE [LARGE SCALE GENOMIC DNA]</scope>
</reference>
<name>A0AA86PV09_9EUKA</name>
<comment type="caution">
    <text evidence="2">The sequence shown here is derived from an EMBL/GenBank/DDBJ whole genome shotgun (WGS) entry which is preliminary data.</text>
</comment>
<dbReference type="Proteomes" id="UP001642409">
    <property type="component" value="Unassembled WGS sequence"/>
</dbReference>
<gene>
    <name evidence="2" type="ORF">HINF_LOCUS32307</name>
    <name evidence="3" type="ORF">HINF_LOCUS49499</name>
</gene>
<evidence type="ECO:0000313" key="3">
    <source>
        <dbReference type="EMBL" id="CAL6061008.1"/>
    </source>
</evidence>
<evidence type="ECO:0000313" key="4">
    <source>
        <dbReference type="Proteomes" id="UP001642409"/>
    </source>
</evidence>
<feature type="transmembrane region" description="Helical" evidence="1">
    <location>
        <begin position="134"/>
        <end position="156"/>
    </location>
</feature>
<accession>A0AA86PV09</accession>
<dbReference type="EMBL" id="CATOUU010000730">
    <property type="protein sequence ID" value="CAI9944662.1"/>
    <property type="molecule type" value="Genomic_DNA"/>
</dbReference>
<dbReference type="AlphaFoldDB" id="A0AA86PV09"/>
<dbReference type="EMBL" id="CAXDID020000233">
    <property type="protein sequence ID" value="CAL6061008.1"/>
    <property type="molecule type" value="Genomic_DNA"/>
</dbReference>
<keyword evidence="4" id="KW-1185">Reference proteome</keyword>
<keyword evidence="1" id="KW-0812">Transmembrane</keyword>
<evidence type="ECO:0000313" key="2">
    <source>
        <dbReference type="EMBL" id="CAI9944662.1"/>
    </source>
</evidence>
<organism evidence="2">
    <name type="scientific">Hexamita inflata</name>
    <dbReference type="NCBI Taxonomy" id="28002"/>
    <lineage>
        <taxon>Eukaryota</taxon>
        <taxon>Metamonada</taxon>
        <taxon>Diplomonadida</taxon>
        <taxon>Hexamitidae</taxon>
        <taxon>Hexamitinae</taxon>
        <taxon>Hexamita</taxon>
    </lineage>
</organism>
<proteinExistence type="predicted"/>
<reference evidence="2" key="1">
    <citation type="submission" date="2023-06" db="EMBL/GenBank/DDBJ databases">
        <authorList>
            <person name="Kurt Z."/>
        </authorList>
    </citation>
    <scope>NUCLEOTIDE SEQUENCE</scope>
</reference>
<keyword evidence="1" id="KW-0472">Membrane</keyword>
<evidence type="ECO:0000256" key="1">
    <source>
        <dbReference type="SAM" id="Phobius"/>
    </source>
</evidence>
<sequence length="237" mass="27007">MLSIVISYCQSNNCTDEYCCRIYDSASHFINGSCLICSEFYDYNTKQCKTCQDQYGTGSYYSNNNCLCAPGMSGYNSVCTDCWTLQKVVSNYKCVDCSIFDKLAIYQDQNCICSNNESINGGCSKQEQSNNTQLYYIIVIVVIFLLLGILTMIFILKKRKQLNMVEFGNKQNQKRRALDIEQKEELNQNGDNNLSTGSVQISDNIENMLQVLQDIDTTHPQILESEVQLYDHQQNSV</sequence>
<protein>
    <submittedName>
        <fullName evidence="3">Hypothetical_protein</fullName>
    </submittedName>
</protein>
<keyword evidence="1" id="KW-1133">Transmembrane helix</keyword>